<protein>
    <submittedName>
        <fullName evidence="2">MarR family winged helix-turn-helix transcriptional regulator</fullName>
    </submittedName>
</protein>
<dbReference type="InterPro" id="IPR036388">
    <property type="entry name" value="WH-like_DNA-bd_sf"/>
</dbReference>
<dbReference type="SMART" id="SM00347">
    <property type="entry name" value="HTH_MARR"/>
    <property type="match status" value="1"/>
</dbReference>
<organism evidence="2 3">
    <name type="scientific">Flexivirga alba</name>
    <dbReference type="NCBI Taxonomy" id="702742"/>
    <lineage>
        <taxon>Bacteria</taxon>
        <taxon>Bacillati</taxon>
        <taxon>Actinomycetota</taxon>
        <taxon>Actinomycetes</taxon>
        <taxon>Micrococcales</taxon>
        <taxon>Dermacoccaceae</taxon>
        <taxon>Flexivirga</taxon>
    </lineage>
</organism>
<evidence type="ECO:0000259" key="1">
    <source>
        <dbReference type="PROSITE" id="PS50995"/>
    </source>
</evidence>
<dbReference type="PANTHER" id="PTHR33164:SF43">
    <property type="entry name" value="HTH-TYPE TRANSCRIPTIONAL REPRESSOR YETL"/>
    <property type="match status" value="1"/>
</dbReference>
<comment type="caution">
    <text evidence="2">The sequence shown here is derived from an EMBL/GenBank/DDBJ whole genome shotgun (WGS) entry which is preliminary data.</text>
</comment>
<dbReference type="Proteomes" id="UP001596298">
    <property type="component" value="Unassembled WGS sequence"/>
</dbReference>
<dbReference type="InterPro" id="IPR036390">
    <property type="entry name" value="WH_DNA-bd_sf"/>
</dbReference>
<dbReference type="SUPFAM" id="SSF46785">
    <property type="entry name" value="Winged helix' DNA-binding domain"/>
    <property type="match status" value="1"/>
</dbReference>
<dbReference type="EMBL" id="JBHSWH010000001">
    <property type="protein sequence ID" value="MFC6706694.1"/>
    <property type="molecule type" value="Genomic_DNA"/>
</dbReference>
<keyword evidence="3" id="KW-1185">Reference proteome</keyword>
<evidence type="ECO:0000313" key="2">
    <source>
        <dbReference type="EMBL" id="MFC6706694.1"/>
    </source>
</evidence>
<dbReference type="RefSeq" id="WP_382403385.1">
    <property type="nucleotide sequence ID" value="NZ_JBHSWH010000001.1"/>
</dbReference>
<dbReference type="InterPro" id="IPR039422">
    <property type="entry name" value="MarR/SlyA-like"/>
</dbReference>
<proteinExistence type="predicted"/>
<dbReference type="Pfam" id="PF12802">
    <property type="entry name" value="MarR_2"/>
    <property type="match status" value="1"/>
</dbReference>
<name>A0ABW2AJD4_9MICO</name>
<feature type="domain" description="HTH marR-type" evidence="1">
    <location>
        <begin position="8"/>
        <end position="140"/>
    </location>
</feature>
<accession>A0ABW2AJD4</accession>
<reference evidence="3" key="1">
    <citation type="journal article" date="2019" name="Int. J. Syst. Evol. Microbiol.">
        <title>The Global Catalogue of Microorganisms (GCM) 10K type strain sequencing project: providing services to taxonomists for standard genome sequencing and annotation.</title>
        <authorList>
            <consortium name="The Broad Institute Genomics Platform"/>
            <consortium name="The Broad Institute Genome Sequencing Center for Infectious Disease"/>
            <person name="Wu L."/>
            <person name="Ma J."/>
        </authorList>
    </citation>
    <scope>NUCLEOTIDE SEQUENCE [LARGE SCALE GENOMIC DNA]</scope>
    <source>
        <strain evidence="3">CCUG 58127</strain>
    </source>
</reference>
<dbReference type="PANTHER" id="PTHR33164">
    <property type="entry name" value="TRANSCRIPTIONAL REGULATOR, MARR FAMILY"/>
    <property type="match status" value="1"/>
</dbReference>
<gene>
    <name evidence="2" type="ORF">ACFQDH_15885</name>
</gene>
<sequence>MSQDRPEPPTLLYLIKQVELASRAGLDELTRPVGLTALQYTALTVLERHPDLTAARLARNSFVTAQSVADMVTTLLQRGLIDRHRDPSDRRRLVLALTADGRQLLARLRPDVAALEERMLTQLPVTASAELRRLLEACRQGLGTRGDDSGELETG</sequence>
<dbReference type="PROSITE" id="PS50995">
    <property type="entry name" value="HTH_MARR_2"/>
    <property type="match status" value="1"/>
</dbReference>
<evidence type="ECO:0000313" key="3">
    <source>
        <dbReference type="Proteomes" id="UP001596298"/>
    </source>
</evidence>
<dbReference type="Gene3D" id="1.10.10.10">
    <property type="entry name" value="Winged helix-like DNA-binding domain superfamily/Winged helix DNA-binding domain"/>
    <property type="match status" value="1"/>
</dbReference>
<dbReference type="InterPro" id="IPR000835">
    <property type="entry name" value="HTH_MarR-typ"/>
</dbReference>